<dbReference type="Proteomes" id="UP001567538">
    <property type="component" value="Unassembled WGS sequence"/>
</dbReference>
<accession>A0ABD1FYA7</accession>
<keyword evidence="2" id="KW-1185">Reference proteome</keyword>
<gene>
    <name evidence="1" type="primary">RPS1</name>
    <name evidence="1" type="ORF">AAHA92_28665</name>
</gene>
<organism evidence="1 2">
    <name type="scientific">Salvia divinorum</name>
    <name type="common">Maria pastora</name>
    <name type="synonym">Diviner's sage</name>
    <dbReference type="NCBI Taxonomy" id="28513"/>
    <lineage>
        <taxon>Eukaryota</taxon>
        <taxon>Viridiplantae</taxon>
        <taxon>Streptophyta</taxon>
        <taxon>Embryophyta</taxon>
        <taxon>Tracheophyta</taxon>
        <taxon>Spermatophyta</taxon>
        <taxon>Magnoliopsida</taxon>
        <taxon>eudicotyledons</taxon>
        <taxon>Gunneridae</taxon>
        <taxon>Pentapetalae</taxon>
        <taxon>asterids</taxon>
        <taxon>lamiids</taxon>
        <taxon>Lamiales</taxon>
        <taxon>Lamiaceae</taxon>
        <taxon>Nepetoideae</taxon>
        <taxon>Mentheae</taxon>
        <taxon>Salviinae</taxon>
        <taxon>Salvia</taxon>
        <taxon>Salvia subgen. Calosphace</taxon>
    </lineage>
</organism>
<evidence type="ECO:0000313" key="2">
    <source>
        <dbReference type="Proteomes" id="UP001567538"/>
    </source>
</evidence>
<keyword evidence="1" id="KW-0687">Ribonucleoprotein</keyword>
<dbReference type="EMBL" id="JBEAFC010000011">
    <property type="protein sequence ID" value="KAL1535943.1"/>
    <property type="molecule type" value="Genomic_DNA"/>
</dbReference>
<comment type="caution">
    <text evidence="1">The sequence shown here is derived from an EMBL/GenBank/DDBJ whole genome shotgun (WGS) entry which is preliminary data.</text>
</comment>
<keyword evidence="1" id="KW-0689">Ribosomal protein</keyword>
<dbReference type="GO" id="GO:0005840">
    <property type="term" value="C:ribosome"/>
    <property type="evidence" value="ECO:0007669"/>
    <property type="project" value="UniProtKB-KW"/>
</dbReference>
<name>A0ABD1FYA7_SALDI</name>
<evidence type="ECO:0000313" key="1">
    <source>
        <dbReference type="EMBL" id="KAL1535943.1"/>
    </source>
</evidence>
<proteinExistence type="predicted"/>
<reference evidence="1 2" key="1">
    <citation type="submission" date="2024-06" db="EMBL/GenBank/DDBJ databases">
        <title>A chromosome level genome sequence of Diviner's sage (Salvia divinorum).</title>
        <authorList>
            <person name="Ford S.A."/>
            <person name="Ro D.-K."/>
            <person name="Ness R.W."/>
            <person name="Phillips M.A."/>
        </authorList>
    </citation>
    <scope>NUCLEOTIDE SEQUENCE [LARGE SCALE GENOMIC DNA]</scope>
    <source>
        <strain evidence="1">SAF-2024a</strain>
        <tissue evidence="1">Leaf</tissue>
    </source>
</reference>
<dbReference type="AlphaFoldDB" id="A0ABD1FYA7"/>
<sequence>MTRETLVSYLKSPSNRHLSKNLGSEKMSVYMSRLFPKSNSSFLLQSEIALKAKAVRLRDDTYLIDAGVGRPRTALANELIDPPKSAGPATFSTKVGFLHAARGESTVKNSLLQRCFVDLVTGDSRTKQNAAARFDDMVGQTDSACGGEQPLLLPRMFRKQRAWLELQNRWKFNRKVKGFIAGKVRGGYSVGIAGYLAFLPARNVSNRRIDGDRFVIESLSPRNFVVTKLGGSIEDPRAGVAQARIKSDSVSDGFLQHSFKRFDEQIQAPHGRDVKQFGEEKFDVIYPGQVKK</sequence>
<protein>
    <submittedName>
        <fullName evidence="1">40S ribosomal protein S1</fullName>
    </submittedName>
</protein>